<dbReference type="Proteomes" id="UP000294933">
    <property type="component" value="Unassembled WGS sequence"/>
</dbReference>
<feature type="domain" description="Beta-glucuronidase C-terminal" evidence="3">
    <location>
        <begin position="438"/>
        <end position="544"/>
    </location>
</feature>
<dbReference type="InterPro" id="IPR017853">
    <property type="entry name" value="GH"/>
</dbReference>
<proteinExistence type="predicted"/>
<gene>
    <name evidence="4" type="ORF">BD410DRAFT_783231</name>
</gene>
<dbReference type="OrthoDB" id="2796951at2759"/>
<feature type="chain" id="PRO_5021208624" description="Beta-glucuronidase C-terminal domain-containing protein" evidence="2">
    <location>
        <begin position="18"/>
        <end position="617"/>
    </location>
</feature>
<protein>
    <recommendedName>
        <fullName evidence="3">Beta-glucuronidase C-terminal domain-containing protein</fullName>
    </recommendedName>
</protein>
<evidence type="ECO:0000256" key="2">
    <source>
        <dbReference type="SAM" id="SignalP"/>
    </source>
</evidence>
<evidence type="ECO:0000313" key="4">
    <source>
        <dbReference type="EMBL" id="TDL27070.1"/>
    </source>
</evidence>
<dbReference type="STRING" id="50990.A0A4Y7QJK0"/>
<feature type="compositionally biased region" description="Polar residues" evidence="1">
    <location>
        <begin position="565"/>
        <end position="588"/>
    </location>
</feature>
<dbReference type="Gene3D" id="3.20.20.80">
    <property type="entry name" value="Glycosidases"/>
    <property type="match status" value="1"/>
</dbReference>
<name>A0A4Y7QJK0_9AGAM</name>
<accession>A0A4Y7QJK0</accession>
<dbReference type="PANTHER" id="PTHR36183:SF2">
    <property type="entry name" value="BETA-GLUCURONIDASE C-TERMINAL DOMAIN-CONTAINING PROTEIN"/>
    <property type="match status" value="1"/>
</dbReference>
<sequence>MKLAFFSLLYSVHAVYANISPYNHLLRARGAAADDKTILNPPPVPNPAPPKAFNIQLQSGGAAGLSIKHDGSFLGFSIEFSVSDQVIGKSGNNLNTPFLNLMANIKARAGKVVIRVGGNSQENATLVPSLAPGVTILKNGGSGQDDNETPSLSFTPDLLYAMSNVSSLTNAKWYFGIPFLDLSKLQLNLIELAESTLGSNLLGLQGGNEPDLYGGHGKRGTDYAPQDYFNDFGVLVKAMGDDGQIQQKNLLVAPSVCCQWSPEDVFKTGFLDTYGDKLTAIAVEHYPTNNCGVNGKVRSPQDLFPTFLNHTSAQSLTTPYANAAATAQSLGKPFLMFETNTASCGGFPGLSNSFGAAMWAADYALQMAYYNFTTALLHVGGQSEFYNPFTPPTTKSGLGWTIGPVYYSSLFVAEAFGNSGNAQIVDLNGNGGNIYTPAYAIYENGSPARLVLFNYVTDPSGANDLTVSVSIGGGSAGGTSSVRVRYLTSGSKSVSETQNMFWAGQTLGLPNKSDGTLQGEQVTTTIQCNSNTCAIPVQAASVALVFLTPDAEKESSQSASLSSSVTGKASPTSKSTATPKKNNNQDGATGSGAASRYTIPVMSTVAAVAFGMSLLFG</sequence>
<dbReference type="InterPro" id="IPR052974">
    <property type="entry name" value="GH79_Enzymes"/>
</dbReference>
<dbReference type="VEuPathDB" id="FungiDB:BD410DRAFT_783231"/>
<evidence type="ECO:0000256" key="1">
    <source>
        <dbReference type="SAM" id="MobiDB-lite"/>
    </source>
</evidence>
<evidence type="ECO:0000259" key="3">
    <source>
        <dbReference type="Pfam" id="PF16862"/>
    </source>
</evidence>
<keyword evidence="5" id="KW-1185">Reference proteome</keyword>
<dbReference type="Pfam" id="PF16862">
    <property type="entry name" value="Glyco_hydro_79C"/>
    <property type="match status" value="1"/>
</dbReference>
<evidence type="ECO:0000313" key="5">
    <source>
        <dbReference type="Proteomes" id="UP000294933"/>
    </source>
</evidence>
<dbReference type="InterPro" id="IPR031728">
    <property type="entry name" value="GlcAase_C"/>
</dbReference>
<dbReference type="AlphaFoldDB" id="A0A4Y7QJK0"/>
<keyword evidence="2" id="KW-0732">Signal</keyword>
<dbReference type="SUPFAM" id="SSF51445">
    <property type="entry name" value="(Trans)glycosidases"/>
    <property type="match status" value="1"/>
</dbReference>
<dbReference type="EMBL" id="ML170160">
    <property type="protein sequence ID" value="TDL27070.1"/>
    <property type="molecule type" value="Genomic_DNA"/>
</dbReference>
<feature type="region of interest" description="Disordered" evidence="1">
    <location>
        <begin position="556"/>
        <end position="593"/>
    </location>
</feature>
<feature type="signal peptide" evidence="2">
    <location>
        <begin position="1"/>
        <end position="17"/>
    </location>
</feature>
<dbReference type="PANTHER" id="PTHR36183">
    <property type="entry name" value="BETA-GLUCURONIDASE"/>
    <property type="match status" value="1"/>
</dbReference>
<organism evidence="4 5">
    <name type="scientific">Rickenella mellea</name>
    <dbReference type="NCBI Taxonomy" id="50990"/>
    <lineage>
        <taxon>Eukaryota</taxon>
        <taxon>Fungi</taxon>
        <taxon>Dikarya</taxon>
        <taxon>Basidiomycota</taxon>
        <taxon>Agaricomycotina</taxon>
        <taxon>Agaricomycetes</taxon>
        <taxon>Hymenochaetales</taxon>
        <taxon>Rickenellaceae</taxon>
        <taxon>Rickenella</taxon>
    </lineage>
</organism>
<reference evidence="4 5" key="1">
    <citation type="submission" date="2018-06" db="EMBL/GenBank/DDBJ databases">
        <title>A transcriptomic atlas of mushroom development highlights an independent origin of complex multicellularity.</title>
        <authorList>
            <consortium name="DOE Joint Genome Institute"/>
            <person name="Krizsan K."/>
            <person name="Almasi E."/>
            <person name="Merenyi Z."/>
            <person name="Sahu N."/>
            <person name="Viragh M."/>
            <person name="Koszo T."/>
            <person name="Mondo S."/>
            <person name="Kiss B."/>
            <person name="Balint B."/>
            <person name="Kues U."/>
            <person name="Barry K."/>
            <person name="Hegedus J.C."/>
            <person name="Henrissat B."/>
            <person name="Johnson J."/>
            <person name="Lipzen A."/>
            <person name="Ohm R."/>
            <person name="Nagy I."/>
            <person name="Pangilinan J."/>
            <person name="Yan J."/>
            <person name="Xiong Y."/>
            <person name="Grigoriev I.V."/>
            <person name="Hibbett D.S."/>
            <person name="Nagy L.G."/>
        </authorList>
    </citation>
    <scope>NUCLEOTIDE SEQUENCE [LARGE SCALE GENOMIC DNA]</scope>
    <source>
        <strain evidence="4 5">SZMC22713</strain>
    </source>
</reference>